<name>A0A1Q9CRZ9_SYMMI</name>
<keyword evidence="1" id="KW-0862">Zinc</keyword>
<dbReference type="Proteomes" id="UP000186817">
    <property type="component" value="Unassembled WGS sequence"/>
</dbReference>
<comment type="caution">
    <text evidence="4">The sequence shown here is derived from an EMBL/GenBank/DDBJ whole genome shotgun (WGS) entry which is preliminary data.</text>
</comment>
<dbReference type="InterPro" id="IPR000571">
    <property type="entry name" value="Znf_CCCH"/>
</dbReference>
<accession>A0A1Q9CRZ9</accession>
<organism evidence="4 5">
    <name type="scientific">Symbiodinium microadriaticum</name>
    <name type="common">Dinoflagellate</name>
    <name type="synonym">Zooxanthella microadriatica</name>
    <dbReference type="NCBI Taxonomy" id="2951"/>
    <lineage>
        <taxon>Eukaryota</taxon>
        <taxon>Sar</taxon>
        <taxon>Alveolata</taxon>
        <taxon>Dinophyceae</taxon>
        <taxon>Suessiales</taxon>
        <taxon>Symbiodiniaceae</taxon>
        <taxon>Symbiodinium</taxon>
    </lineage>
</organism>
<gene>
    <name evidence="4" type="ORF">AK812_SmicGene33278</name>
</gene>
<dbReference type="OrthoDB" id="414460at2759"/>
<dbReference type="EMBL" id="LSRX01000961">
    <property type="protein sequence ID" value="OLP85699.1"/>
    <property type="molecule type" value="Genomic_DNA"/>
</dbReference>
<dbReference type="GO" id="GO:0008270">
    <property type="term" value="F:zinc ion binding"/>
    <property type="evidence" value="ECO:0007669"/>
    <property type="project" value="UniProtKB-KW"/>
</dbReference>
<keyword evidence="5" id="KW-1185">Reference proteome</keyword>
<feature type="region of interest" description="Disordered" evidence="2">
    <location>
        <begin position="719"/>
        <end position="779"/>
    </location>
</feature>
<dbReference type="PROSITE" id="PS50103">
    <property type="entry name" value="ZF_C3H1"/>
    <property type="match status" value="1"/>
</dbReference>
<feature type="compositionally biased region" description="Acidic residues" evidence="2">
    <location>
        <begin position="721"/>
        <end position="758"/>
    </location>
</feature>
<sequence>MAKPMIRLKNLSLHARCASNYRPRSAVGHAAPAREGTALHVQAPGGSKHRILGSICGAVCALAIAGRKTNHVADVEKTCNACVRPRKPAASCNHFVGFSGLKPLTCRSCGNQGATEALPLQIEASLELPPSLLSFFNAKASEESPIFRIPSKQLVEAGVPVSDLKDAWQRGLLWALPIGTESTFPYDQRERWLEMALEDDCRDVLLSPRCPQLTPELLRVTLRHFSHGTPTSQDLQRFGKATWGLSAGEERWRALAEQLPDTEVRQGWSNGGITPWTIRFKGKPQPNQDLFEYEDFTFAFLQRVNLQCFFSVGSLAESMFHYGQQPDKEAVSLQLCHDLAHWACHSNLKNRQDISEPKLAEFGNGVVRVQLGGPVLHVLADKTFWKAAGLEYRERKRLGVVGLTPEEVLPTRGSQAAQQCHGSYAGSFARELCHDHEKGVCQLGEACRKIHRKFPHAASRPQQRSLAEGLTDQSCAVEDEDLRSVLWEGMMEGKLRLSLQVLKPKLLQKKRCAEEAVLRLLASELEKGNLVVIVAAERGDLATEWNMKDWENPEESVRSMKEAWTQQSVQLLFSPILREPPRSLLACLLEYFQLEQLSPTVTHLRNACVSIFTLEVPPDGWRRLAKEGGFRCSKRKTIDGQTLWWISSPGKRGSVKWQASSCTKERQAALLFWVASFDSWPSMGVLLESARLFGPDFARLARLPVLYTLLRAALAGRQPMEDDDEGFEDSETLAGDEGEEHEEEAEDEEEEGEGEADEESHCGSDMSGSSEGLGERRGKMFPPCTKEVVRWPPLRTPQELVRDAFANWRRLGEKINRRGLKGRRVIKLAGSDKRMRKIINKLEYDLPQVEAGQNAIDVVAADDAEALLHAAGMSESVIQGWVRREPFPRDVLVAMVVAEYRRLVQPSKICPESDGPTAQEIFAALLHAKGLSHGQGRSHRIRQQILGPLRKHPELAGRILNTSRGGSIGMFLDTPGSDHDIFLHIKDGGSDMVETVHRVLKDLQQQASEDSRLARATVLRKDFAVGLIDYYHRDYDLVPVTNRPDLEGDYQWDPCRQVWQPVLHQRLAPKLQELSESKKDAFFVLRALKFWNEALPPVRGSETSGKKKAPLISVHIPLLVLAAEDKGRLDSTGTLQAYLLATLHFVKENWRCPSFDNAALHEVDADPHLRRITNKYTLGLMDQCFPQLLNESIALIEGAARECGSDREAADRVVTLVRSFFHCPRGLFRPQS</sequence>
<reference evidence="4 5" key="1">
    <citation type="submission" date="2016-02" db="EMBL/GenBank/DDBJ databases">
        <title>Genome analysis of coral dinoflagellate symbionts highlights evolutionary adaptations to a symbiotic lifestyle.</title>
        <authorList>
            <person name="Aranda M."/>
            <person name="Li Y."/>
            <person name="Liew Y.J."/>
            <person name="Baumgarten S."/>
            <person name="Simakov O."/>
            <person name="Wilson M."/>
            <person name="Piel J."/>
            <person name="Ashoor H."/>
            <person name="Bougouffa S."/>
            <person name="Bajic V.B."/>
            <person name="Ryu T."/>
            <person name="Ravasi T."/>
            <person name="Bayer T."/>
            <person name="Micklem G."/>
            <person name="Kim H."/>
            <person name="Bhak J."/>
            <person name="Lajeunesse T.C."/>
            <person name="Voolstra C.R."/>
        </authorList>
    </citation>
    <scope>NUCLEOTIDE SEQUENCE [LARGE SCALE GENOMIC DNA]</scope>
    <source>
        <strain evidence="4 5">CCMP2467</strain>
    </source>
</reference>
<feature type="zinc finger region" description="C3H1-type" evidence="1">
    <location>
        <begin position="427"/>
        <end position="454"/>
    </location>
</feature>
<evidence type="ECO:0000259" key="3">
    <source>
        <dbReference type="PROSITE" id="PS50103"/>
    </source>
</evidence>
<proteinExistence type="predicted"/>
<evidence type="ECO:0000256" key="2">
    <source>
        <dbReference type="SAM" id="MobiDB-lite"/>
    </source>
</evidence>
<evidence type="ECO:0000313" key="5">
    <source>
        <dbReference type="Proteomes" id="UP000186817"/>
    </source>
</evidence>
<evidence type="ECO:0000256" key="1">
    <source>
        <dbReference type="PROSITE-ProRule" id="PRU00723"/>
    </source>
</evidence>
<evidence type="ECO:0000313" key="4">
    <source>
        <dbReference type="EMBL" id="OLP85699.1"/>
    </source>
</evidence>
<keyword evidence="1" id="KW-0863">Zinc-finger</keyword>
<dbReference type="AlphaFoldDB" id="A0A1Q9CRZ9"/>
<protein>
    <recommendedName>
        <fullName evidence="3">C3H1-type domain-containing protein</fullName>
    </recommendedName>
</protein>
<feature type="domain" description="C3H1-type" evidence="3">
    <location>
        <begin position="427"/>
        <end position="454"/>
    </location>
</feature>
<keyword evidence="1" id="KW-0479">Metal-binding</keyword>